<sequence length="543" mass="58375">MQAPLAPGPGCGRRSCGSPAGSWGRAHWSAGRPALAPAVGRGAAAWPAAVAVTATGGALALGRPRRRGNAPPAGRLGSAVSRGAAVAPGDMAKVISVTVPGLAEVARVGESGGGDGLGLFSVRDFEEGEVIHRWPMGGETVMEPASALAEKLESEDFGALAFQILRSSRSTDPSPWRLWWATGVSAPENHPLKLLLSDPELAQRLWASTTCGGRMSASALRLRDDFNMLKGGATLEEWTEAMALVMSRCVVEDEDGVPLLVLGLDLLQDGEDPNVEARVAYETVGGGPLGIGGEGERRASEVVLSARRAVKAGDELIGQYFKQPHGGRYMERYGFVPPRLRGDLAAACVELSFAPTDEDDYHFGVKESLLEDVGLTADPILFLFSTEDSIGPPMDSDDDWPTKSVIDKMVHILRLRHTGGAESYLVDSVYIDDLWYNCNFRISKGNESAVCKAVIDECDRWLGRFQQSEDESPLGGEAAAAAADVRRGEASLLERLRELFTQELRDTMVDESRRYWADRKLESLFPQRRAKRGGTGVAFIDDP</sequence>
<keyword evidence="3" id="KW-0949">S-adenosyl-L-methionine</keyword>
<dbReference type="PANTHER" id="PTHR13271:SF123">
    <property type="entry name" value="RIBULOSE-1,5-BISPHOSPHATE CARBOXYLASE_OXYGENASE SMALL SUBUNIT N-METHYLTRANSFERASE I-RELATED"/>
    <property type="match status" value="1"/>
</dbReference>
<evidence type="ECO:0000256" key="1">
    <source>
        <dbReference type="ARBA" id="ARBA00022603"/>
    </source>
</evidence>
<accession>A0A7S4V484</accession>
<proteinExistence type="predicted"/>
<feature type="region of interest" description="Disordered" evidence="4">
    <location>
        <begin position="1"/>
        <end position="27"/>
    </location>
</feature>
<evidence type="ECO:0008006" key="6">
    <source>
        <dbReference type="Google" id="ProtNLM"/>
    </source>
</evidence>
<keyword evidence="1" id="KW-0489">Methyltransferase</keyword>
<dbReference type="EMBL" id="HBNR01004614">
    <property type="protein sequence ID" value="CAE4563478.1"/>
    <property type="molecule type" value="Transcribed_RNA"/>
</dbReference>
<dbReference type="SUPFAM" id="SSF81822">
    <property type="entry name" value="RuBisCo LSMT C-terminal, substrate-binding domain"/>
    <property type="match status" value="1"/>
</dbReference>
<evidence type="ECO:0000256" key="2">
    <source>
        <dbReference type="ARBA" id="ARBA00022679"/>
    </source>
</evidence>
<gene>
    <name evidence="5" type="ORF">AMON00008_LOCUS3097</name>
</gene>
<protein>
    <recommendedName>
        <fullName evidence="6">SET domain-containing protein</fullName>
    </recommendedName>
</protein>
<dbReference type="InterPro" id="IPR036464">
    <property type="entry name" value="Rubisco_LSMT_subst-bd_sf"/>
</dbReference>
<evidence type="ECO:0000313" key="5">
    <source>
        <dbReference type="EMBL" id="CAE4563478.1"/>
    </source>
</evidence>
<reference evidence="5" key="1">
    <citation type="submission" date="2021-01" db="EMBL/GenBank/DDBJ databases">
        <authorList>
            <person name="Corre E."/>
            <person name="Pelletier E."/>
            <person name="Niang G."/>
            <person name="Scheremetjew M."/>
            <person name="Finn R."/>
            <person name="Kale V."/>
            <person name="Holt S."/>
            <person name="Cochrane G."/>
            <person name="Meng A."/>
            <person name="Brown T."/>
            <person name="Cohen L."/>
        </authorList>
    </citation>
    <scope>NUCLEOTIDE SEQUENCE</scope>
    <source>
        <strain evidence="5">CCMP3105</strain>
    </source>
</reference>
<keyword evidence="2" id="KW-0808">Transferase</keyword>
<dbReference type="GO" id="GO:0032259">
    <property type="term" value="P:methylation"/>
    <property type="evidence" value="ECO:0007669"/>
    <property type="project" value="UniProtKB-KW"/>
</dbReference>
<evidence type="ECO:0000256" key="4">
    <source>
        <dbReference type="SAM" id="MobiDB-lite"/>
    </source>
</evidence>
<dbReference type="AlphaFoldDB" id="A0A7S4V484"/>
<name>A0A7S4V484_9DINO</name>
<dbReference type="Gene3D" id="3.90.1410.10">
    <property type="entry name" value="set domain protein methyltransferase, domain 1"/>
    <property type="match status" value="1"/>
</dbReference>
<organism evidence="5">
    <name type="scientific">Alexandrium monilatum</name>
    <dbReference type="NCBI Taxonomy" id="311494"/>
    <lineage>
        <taxon>Eukaryota</taxon>
        <taxon>Sar</taxon>
        <taxon>Alveolata</taxon>
        <taxon>Dinophyceae</taxon>
        <taxon>Gonyaulacales</taxon>
        <taxon>Pyrocystaceae</taxon>
        <taxon>Alexandrium</taxon>
    </lineage>
</organism>
<dbReference type="SUPFAM" id="SSF82199">
    <property type="entry name" value="SET domain"/>
    <property type="match status" value="1"/>
</dbReference>
<dbReference type="PANTHER" id="PTHR13271">
    <property type="entry name" value="UNCHARACTERIZED PUTATIVE METHYLTRANSFERASE"/>
    <property type="match status" value="1"/>
</dbReference>
<dbReference type="Gene3D" id="3.90.1420.10">
    <property type="entry name" value="Rubisco LSMT, substrate-binding domain"/>
    <property type="match status" value="1"/>
</dbReference>
<dbReference type="GO" id="GO:0016279">
    <property type="term" value="F:protein-lysine N-methyltransferase activity"/>
    <property type="evidence" value="ECO:0007669"/>
    <property type="project" value="TreeGrafter"/>
</dbReference>
<dbReference type="InterPro" id="IPR046341">
    <property type="entry name" value="SET_dom_sf"/>
</dbReference>
<evidence type="ECO:0000256" key="3">
    <source>
        <dbReference type="ARBA" id="ARBA00022691"/>
    </source>
</evidence>
<dbReference type="InterPro" id="IPR050600">
    <property type="entry name" value="SETD3_SETD6_MTase"/>
</dbReference>